<dbReference type="SUPFAM" id="SSF57845">
    <property type="entry name" value="B-box zinc-binding domain"/>
    <property type="match status" value="1"/>
</dbReference>
<dbReference type="PANTHER" id="PTHR31065">
    <property type="entry name" value="PLATZ TRANSCRIPTION FACTOR FAMILY PROTEIN"/>
    <property type="match status" value="1"/>
</dbReference>
<feature type="compositionally biased region" description="Polar residues" evidence="1">
    <location>
        <begin position="183"/>
        <end position="197"/>
    </location>
</feature>
<feature type="compositionally biased region" description="Basic and acidic residues" evidence="1">
    <location>
        <begin position="149"/>
        <end position="177"/>
    </location>
</feature>
<dbReference type="AlphaFoldDB" id="A0A835V3U7"/>
<keyword evidence="3" id="KW-1185">Reference proteome</keyword>
<gene>
    <name evidence="2" type="ORF">HPP92_008511</name>
</gene>
<protein>
    <recommendedName>
        <fullName evidence="4">PLATZ transcription factor family protein</fullName>
    </recommendedName>
</protein>
<dbReference type="PANTHER" id="PTHR31065:SF39">
    <property type="entry name" value="PLATZ TRANSCRIPTION FACTOR FAMILY PROTEIN"/>
    <property type="match status" value="1"/>
</dbReference>
<feature type="region of interest" description="Disordered" evidence="1">
    <location>
        <begin position="149"/>
        <end position="197"/>
    </location>
</feature>
<evidence type="ECO:0000313" key="3">
    <source>
        <dbReference type="Proteomes" id="UP000636800"/>
    </source>
</evidence>
<organism evidence="2 3">
    <name type="scientific">Vanilla planifolia</name>
    <name type="common">Vanilla</name>
    <dbReference type="NCBI Taxonomy" id="51239"/>
    <lineage>
        <taxon>Eukaryota</taxon>
        <taxon>Viridiplantae</taxon>
        <taxon>Streptophyta</taxon>
        <taxon>Embryophyta</taxon>
        <taxon>Tracheophyta</taxon>
        <taxon>Spermatophyta</taxon>
        <taxon>Magnoliopsida</taxon>
        <taxon>Liliopsida</taxon>
        <taxon>Asparagales</taxon>
        <taxon>Orchidaceae</taxon>
        <taxon>Vanilloideae</taxon>
        <taxon>Vanilleae</taxon>
        <taxon>Vanilla</taxon>
    </lineage>
</organism>
<dbReference type="InterPro" id="IPR006734">
    <property type="entry name" value="PLATZ"/>
</dbReference>
<evidence type="ECO:0000313" key="2">
    <source>
        <dbReference type="EMBL" id="KAG0484432.1"/>
    </source>
</evidence>
<evidence type="ECO:0008006" key="4">
    <source>
        <dbReference type="Google" id="ProtNLM"/>
    </source>
</evidence>
<evidence type="ECO:0000256" key="1">
    <source>
        <dbReference type="SAM" id="MobiDB-lite"/>
    </source>
</evidence>
<dbReference type="Proteomes" id="UP000636800">
    <property type="component" value="Unassembled WGS sequence"/>
</dbReference>
<proteinExistence type="predicted"/>
<reference evidence="2 3" key="1">
    <citation type="journal article" date="2020" name="Nat. Food">
        <title>A phased Vanilla planifolia genome enables genetic improvement of flavour and production.</title>
        <authorList>
            <person name="Hasing T."/>
            <person name="Tang H."/>
            <person name="Brym M."/>
            <person name="Khazi F."/>
            <person name="Huang T."/>
            <person name="Chambers A.H."/>
        </authorList>
    </citation>
    <scope>NUCLEOTIDE SEQUENCE [LARGE SCALE GENOMIC DNA]</scope>
    <source>
        <tissue evidence="2">Leaf</tissue>
    </source>
</reference>
<sequence length="216" mass="25182">MEAICNNRPLPWIKVMLIVEQMFHKECKLHKCKADFFCLHCQDYPICVKCIAGGLHLGHPHLRVFICTHKNAVQVEDVQKLLDVSGIHTLRNNGRDVIYLRNRRPITAERNGSVGTCLSCNFRFPSSSVEAQYCSIICKEVGLNLEKEKEGEEKQPELIEENVTRPKEEETREERTQNQETRSPSTSPFMLQQQQPCTNFRKRRRKMLRPIRAPFF</sequence>
<dbReference type="Pfam" id="PF04640">
    <property type="entry name" value="PLATZ"/>
    <property type="match status" value="1"/>
</dbReference>
<accession>A0A835V3U7</accession>
<dbReference type="OrthoDB" id="443772at2759"/>
<comment type="caution">
    <text evidence="2">The sequence shown here is derived from an EMBL/GenBank/DDBJ whole genome shotgun (WGS) entry which is preliminary data.</text>
</comment>
<name>A0A835V3U7_VANPL</name>
<dbReference type="EMBL" id="JADCNL010000004">
    <property type="protein sequence ID" value="KAG0484432.1"/>
    <property type="molecule type" value="Genomic_DNA"/>
</dbReference>